<accession>A0A4U9TKA5</accession>
<dbReference type="EMBL" id="CABEEZ010000012">
    <property type="protein sequence ID" value="VTR16101.1"/>
    <property type="molecule type" value="Genomic_DNA"/>
</dbReference>
<protein>
    <submittedName>
        <fullName evidence="1">Uncharacterized protein</fullName>
    </submittedName>
</protein>
<evidence type="ECO:0000313" key="1">
    <source>
        <dbReference type="EMBL" id="VTR16101.1"/>
    </source>
</evidence>
<gene>
    <name evidence="1" type="ORF">NCTC12965_00171</name>
</gene>
<sequence>MLGINVMKNVTGGHPVIFDVTTPCKPAIRLVLLQAAAARRLPSWLVPVWR</sequence>
<name>A0A4U9TKA5_SERFO</name>
<reference evidence="1" key="1">
    <citation type="submission" date="2019-05" db="EMBL/GenBank/DDBJ databases">
        <authorList>
            <consortium name="Pathogen Informatics"/>
        </authorList>
    </citation>
    <scope>NUCLEOTIDE SEQUENCE [LARGE SCALE GENOMIC DNA]</scope>
    <source>
        <strain evidence="1">NCTC12965</strain>
    </source>
</reference>
<proteinExistence type="predicted"/>
<dbReference type="AlphaFoldDB" id="A0A4U9TKA5"/>
<organism evidence="1">
    <name type="scientific">Serratia fonticola</name>
    <dbReference type="NCBI Taxonomy" id="47917"/>
    <lineage>
        <taxon>Bacteria</taxon>
        <taxon>Pseudomonadati</taxon>
        <taxon>Pseudomonadota</taxon>
        <taxon>Gammaproteobacteria</taxon>
        <taxon>Enterobacterales</taxon>
        <taxon>Yersiniaceae</taxon>
        <taxon>Serratia</taxon>
    </lineage>
</organism>